<dbReference type="Proteomes" id="UP000295132">
    <property type="component" value="Unassembled WGS sequence"/>
</dbReference>
<dbReference type="PROSITE" id="PS50249">
    <property type="entry name" value="MPN"/>
    <property type="match status" value="1"/>
</dbReference>
<dbReference type="Pfam" id="PF04002">
    <property type="entry name" value="RadC"/>
    <property type="match status" value="1"/>
</dbReference>
<organism evidence="8 9">
    <name type="scientific">Bacillus salipaludis</name>
    <dbReference type="NCBI Taxonomy" id="2547811"/>
    <lineage>
        <taxon>Bacteria</taxon>
        <taxon>Bacillati</taxon>
        <taxon>Bacillota</taxon>
        <taxon>Bacilli</taxon>
        <taxon>Bacillales</taxon>
        <taxon>Bacillaceae</taxon>
        <taxon>Bacillus</taxon>
    </lineage>
</organism>
<dbReference type="Gene3D" id="3.40.140.10">
    <property type="entry name" value="Cytidine Deaminase, domain 2"/>
    <property type="match status" value="1"/>
</dbReference>
<evidence type="ECO:0000313" key="9">
    <source>
        <dbReference type="Proteomes" id="UP000295132"/>
    </source>
</evidence>
<evidence type="ECO:0000256" key="1">
    <source>
        <dbReference type="ARBA" id="ARBA00010243"/>
    </source>
</evidence>
<evidence type="ECO:0000256" key="2">
    <source>
        <dbReference type="ARBA" id="ARBA00022670"/>
    </source>
</evidence>
<keyword evidence="5" id="KW-0862">Zinc</keyword>
<feature type="domain" description="MPN" evidence="7">
    <location>
        <begin position="27"/>
        <end position="150"/>
    </location>
</feature>
<dbReference type="CDD" id="cd08071">
    <property type="entry name" value="MPN_DUF2466"/>
    <property type="match status" value="1"/>
</dbReference>
<comment type="similarity">
    <text evidence="1">Belongs to the UPF0758 family.</text>
</comment>
<dbReference type="GO" id="GO:0046872">
    <property type="term" value="F:metal ion binding"/>
    <property type="evidence" value="ECO:0007669"/>
    <property type="project" value="UniProtKB-KW"/>
</dbReference>
<dbReference type="InterPro" id="IPR025657">
    <property type="entry name" value="RadC_JAB"/>
</dbReference>
<dbReference type="InterPro" id="IPR037518">
    <property type="entry name" value="MPN"/>
</dbReference>
<keyword evidence="3" id="KW-0479">Metal-binding</keyword>
<evidence type="ECO:0000256" key="6">
    <source>
        <dbReference type="ARBA" id="ARBA00023049"/>
    </source>
</evidence>
<proteinExistence type="inferred from homology"/>
<dbReference type="NCBIfam" id="TIGR00608">
    <property type="entry name" value="radc"/>
    <property type="match status" value="1"/>
</dbReference>
<comment type="caution">
    <text evidence="8">The sequence shown here is derived from an EMBL/GenBank/DDBJ whole genome shotgun (WGS) entry which is preliminary data.</text>
</comment>
<dbReference type="InterPro" id="IPR001405">
    <property type="entry name" value="UPF0758"/>
</dbReference>
<dbReference type="GO" id="GO:0008237">
    <property type="term" value="F:metallopeptidase activity"/>
    <property type="evidence" value="ECO:0007669"/>
    <property type="project" value="UniProtKB-KW"/>
</dbReference>
<protein>
    <submittedName>
        <fullName evidence="8">DNA repair protein RadC</fullName>
    </submittedName>
</protein>
<name>A0A4R5VLM4_9BACI</name>
<keyword evidence="6" id="KW-0482">Metalloprotease</keyword>
<evidence type="ECO:0000256" key="3">
    <source>
        <dbReference type="ARBA" id="ARBA00022723"/>
    </source>
</evidence>
<dbReference type="PANTHER" id="PTHR30471">
    <property type="entry name" value="DNA REPAIR PROTEIN RADC"/>
    <property type="match status" value="1"/>
</dbReference>
<evidence type="ECO:0000313" key="8">
    <source>
        <dbReference type="EMBL" id="TDK58176.1"/>
    </source>
</evidence>
<dbReference type="PANTHER" id="PTHR30471:SF3">
    <property type="entry name" value="UPF0758 PROTEIN YEES-RELATED"/>
    <property type="match status" value="1"/>
</dbReference>
<keyword evidence="4" id="KW-0378">Hydrolase</keyword>
<dbReference type="GO" id="GO:0006508">
    <property type="term" value="P:proteolysis"/>
    <property type="evidence" value="ECO:0007669"/>
    <property type="project" value="UniProtKB-KW"/>
</dbReference>
<sequence length="150" mass="16699">MELESIFEVVRIKQEIKESSAPFEMYRIRCPEDAQELAASHIADEDREVLLVMMLNTKNQVVGLHRAHVGSLNASVVHPREVLKCAILNNAASIIVSHQHPSGDPTPSREDIDITKRLAEAGKILGIELLDHVIVTYTGNHVSLKEKGYL</sequence>
<accession>A0A4R5VLM4</accession>
<gene>
    <name evidence="8" type="primary">radC</name>
    <name evidence="8" type="ORF">E2K98_25000</name>
</gene>
<dbReference type="EMBL" id="SMYO01000017">
    <property type="protein sequence ID" value="TDK58176.1"/>
    <property type="molecule type" value="Genomic_DNA"/>
</dbReference>
<reference evidence="8 9" key="1">
    <citation type="submission" date="2019-03" db="EMBL/GenBank/DDBJ databases">
        <title>Bacillus niacini sp. nov. a Nicotinate-Metabolizing Mesophile Isolated from Soil.</title>
        <authorList>
            <person name="Zhang G."/>
        </authorList>
    </citation>
    <scope>NUCLEOTIDE SEQUENCE [LARGE SCALE GENOMIC DNA]</scope>
    <source>
        <strain evidence="8 9">WN066</strain>
    </source>
</reference>
<evidence type="ECO:0000256" key="5">
    <source>
        <dbReference type="ARBA" id="ARBA00022833"/>
    </source>
</evidence>
<evidence type="ECO:0000259" key="7">
    <source>
        <dbReference type="PROSITE" id="PS50249"/>
    </source>
</evidence>
<dbReference type="AlphaFoldDB" id="A0A4R5VLM4"/>
<keyword evidence="2" id="KW-0645">Protease</keyword>
<evidence type="ECO:0000256" key="4">
    <source>
        <dbReference type="ARBA" id="ARBA00022801"/>
    </source>
</evidence>